<protein>
    <submittedName>
        <fullName evidence="2">N-acetyltransferase</fullName>
    </submittedName>
</protein>
<keyword evidence="3" id="KW-1185">Reference proteome</keyword>
<dbReference type="Proteomes" id="UP000630097">
    <property type="component" value="Unassembled WGS sequence"/>
</dbReference>
<organism evidence="2 3">
    <name type="scientific">Planotetraspora kaengkrachanensis</name>
    <dbReference type="NCBI Taxonomy" id="575193"/>
    <lineage>
        <taxon>Bacteria</taxon>
        <taxon>Bacillati</taxon>
        <taxon>Actinomycetota</taxon>
        <taxon>Actinomycetes</taxon>
        <taxon>Streptosporangiales</taxon>
        <taxon>Streptosporangiaceae</taxon>
        <taxon>Planotetraspora</taxon>
    </lineage>
</organism>
<sequence>MTELVFRSLKNESEFPLFDTITALLPTTGVGVRMRTFQDLAASGDYRPEWVWIALDGDDVVARVSFWGPKGVEHPIALDYFDFDTVENGTALLKVAYAALVGPDYHSPMGHPRPEYNLFLPAAWKEEPLARAEANARIEAAEAAGLTFSVERLNLRWEPEYGLPPRPTRLTFTEVTDDELLIGLLERILDGSLDAHDREQLLVKDPTVVAAETLEMIANMPGGRGRWRLAYNQTGELVGMVMPTHNGNSATIGYIGVAIGHRGHGYAYDLLAEAMHIFADEGQPFITDNTDVGNHPMAAIFDRIGYRITGKRMLFT</sequence>
<dbReference type="InterPro" id="IPR016181">
    <property type="entry name" value="Acyl_CoA_acyltransferase"/>
</dbReference>
<evidence type="ECO:0000259" key="1">
    <source>
        <dbReference type="PROSITE" id="PS51186"/>
    </source>
</evidence>
<accession>A0A8J3VCH7</accession>
<dbReference type="PROSITE" id="PS51186">
    <property type="entry name" value="GNAT"/>
    <property type="match status" value="1"/>
</dbReference>
<dbReference type="RefSeq" id="WP_203888214.1">
    <property type="nucleotide sequence ID" value="NZ_BAABHH010000002.1"/>
</dbReference>
<gene>
    <name evidence="2" type="ORF">Pka01_80830</name>
</gene>
<reference evidence="2 3" key="1">
    <citation type="submission" date="2021-01" db="EMBL/GenBank/DDBJ databases">
        <title>Whole genome shotgun sequence of Planotetraspora kaengkrachanensis NBRC 104272.</title>
        <authorList>
            <person name="Komaki H."/>
            <person name="Tamura T."/>
        </authorList>
    </citation>
    <scope>NUCLEOTIDE SEQUENCE [LARGE SCALE GENOMIC DNA]</scope>
    <source>
        <strain evidence="2 3">NBRC 104272</strain>
    </source>
</reference>
<name>A0A8J3VCH7_9ACTN</name>
<evidence type="ECO:0000313" key="2">
    <source>
        <dbReference type="EMBL" id="GIG84956.1"/>
    </source>
</evidence>
<proteinExistence type="predicted"/>
<dbReference type="Pfam" id="PF00583">
    <property type="entry name" value="Acetyltransf_1"/>
    <property type="match status" value="1"/>
</dbReference>
<dbReference type="CDD" id="cd04301">
    <property type="entry name" value="NAT_SF"/>
    <property type="match status" value="1"/>
</dbReference>
<feature type="domain" description="N-acetyltransferase" evidence="1">
    <location>
        <begin position="186"/>
        <end position="316"/>
    </location>
</feature>
<dbReference type="SUPFAM" id="SSF55729">
    <property type="entry name" value="Acyl-CoA N-acyltransferases (Nat)"/>
    <property type="match status" value="1"/>
</dbReference>
<dbReference type="AlphaFoldDB" id="A0A8J3VCH7"/>
<comment type="caution">
    <text evidence="2">The sequence shown here is derived from an EMBL/GenBank/DDBJ whole genome shotgun (WGS) entry which is preliminary data.</text>
</comment>
<dbReference type="GO" id="GO:0016747">
    <property type="term" value="F:acyltransferase activity, transferring groups other than amino-acyl groups"/>
    <property type="evidence" value="ECO:0007669"/>
    <property type="project" value="InterPro"/>
</dbReference>
<dbReference type="InterPro" id="IPR000182">
    <property type="entry name" value="GNAT_dom"/>
</dbReference>
<dbReference type="EMBL" id="BONV01000064">
    <property type="protein sequence ID" value="GIG84956.1"/>
    <property type="molecule type" value="Genomic_DNA"/>
</dbReference>
<evidence type="ECO:0000313" key="3">
    <source>
        <dbReference type="Proteomes" id="UP000630097"/>
    </source>
</evidence>
<dbReference type="Gene3D" id="3.40.630.30">
    <property type="match status" value="1"/>
</dbReference>